<reference evidence="4 6" key="2">
    <citation type="journal article" date="2014" name="BMC Genomics">
        <title>An improved genome release (version Mt4.0) for the model legume Medicago truncatula.</title>
        <authorList>
            <person name="Tang H."/>
            <person name="Krishnakumar V."/>
            <person name="Bidwell S."/>
            <person name="Rosen B."/>
            <person name="Chan A."/>
            <person name="Zhou S."/>
            <person name="Gentzbittel L."/>
            <person name="Childs K.L."/>
            <person name="Yandell M."/>
            <person name="Gundlach H."/>
            <person name="Mayer K.F."/>
            <person name="Schwartz D.C."/>
            <person name="Town C.D."/>
        </authorList>
    </citation>
    <scope>GENOME REANNOTATION</scope>
    <source>
        <strain evidence="4">A17</strain>
        <strain evidence="5 6">cv. Jemalong A17</strain>
    </source>
</reference>
<feature type="domain" description="Calmodulin binding protein central" evidence="3">
    <location>
        <begin position="254"/>
        <end position="300"/>
    </location>
</feature>
<evidence type="ECO:0000313" key="4">
    <source>
        <dbReference type="EMBL" id="KEH27025.1"/>
    </source>
</evidence>
<dbReference type="Proteomes" id="UP000002051">
    <property type="component" value="Chromosome 6"/>
</dbReference>
<reference evidence="4 6" key="1">
    <citation type="journal article" date="2011" name="Nature">
        <title>The Medicago genome provides insight into the evolution of rhizobial symbioses.</title>
        <authorList>
            <person name="Young N.D."/>
            <person name="Debelle F."/>
            <person name="Oldroyd G.E."/>
            <person name="Geurts R."/>
            <person name="Cannon S.B."/>
            <person name="Udvardi M.K."/>
            <person name="Benedito V.A."/>
            <person name="Mayer K.F."/>
            <person name="Gouzy J."/>
            <person name="Schoof H."/>
            <person name="Van de Peer Y."/>
            <person name="Proost S."/>
            <person name="Cook D.R."/>
            <person name="Meyers B.C."/>
            <person name="Spannagl M."/>
            <person name="Cheung F."/>
            <person name="De Mita S."/>
            <person name="Krishnakumar V."/>
            <person name="Gundlach H."/>
            <person name="Zhou S."/>
            <person name="Mudge J."/>
            <person name="Bharti A.K."/>
            <person name="Murray J.D."/>
            <person name="Naoumkina M.A."/>
            <person name="Rosen B."/>
            <person name="Silverstein K.A."/>
            <person name="Tang H."/>
            <person name="Rombauts S."/>
            <person name="Zhao P.X."/>
            <person name="Zhou P."/>
            <person name="Barbe V."/>
            <person name="Bardou P."/>
            <person name="Bechner M."/>
            <person name="Bellec A."/>
            <person name="Berger A."/>
            <person name="Berges H."/>
            <person name="Bidwell S."/>
            <person name="Bisseling T."/>
            <person name="Choisne N."/>
            <person name="Couloux A."/>
            <person name="Denny R."/>
            <person name="Deshpande S."/>
            <person name="Dai X."/>
            <person name="Doyle J.J."/>
            <person name="Dudez A.M."/>
            <person name="Farmer A.D."/>
            <person name="Fouteau S."/>
            <person name="Franken C."/>
            <person name="Gibelin C."/>
            <person name="Gish J."/>
            <person name="Goldstein S."/>
            <person name="Gonzalez A.J."/>
            <person name="Green P.J."/>
            <person name="Hallab A."/>
            <person name="Hartog M."/>
            <person name="Hua A."/>
            <person name="Humphray S.J."/>
            <person name="Jeong D.H."/>
            <person name="Jing Y."/>
            <person name="Jocker A."/>
            <person name="Kenton S.M."/>
            <person name="Kim D.J."/>
            <person name="Klee K."/>
            <person name="Lai H."/>
            <person name="Lang C."/>
            <person name="Lin S."/>
            <person name="Macmil S.L."/>
            <person name="Magdelenat G."/>
            <person name="Matthews L."/>
            <person name="McCorrison J."/>
            <person name="Monaghan E.L."/>
            <person name="Mun J.H."/>
            <person name="Najar F.Z."/>
            <person name="Nicholson C."/>
            <person name="Noirot C."/>
            <person name="O'Bleness M."/>
            <person name="Paule C.R."/>
            <person name="Poulain J."/>
            <person name="Prion F."/>
            <person name="Qin B."/>
            <person name="Qu C."/>
            <person name="Retzel E.F."/>
            <person name="Riddle C."/>
            <person name="Sallet E."/>
            <person name="Samain S."/>
            <person name="Samson N."/>
            <person name="Sanders I."/>
            <person name="Saurat O."/>
            <person name="Scarpelli C."/>
            <person name="Schiex T."/>
            <person name="Segurens B."/>
            <person name="Severin A.J."/>
            <person name="Sherrier D.J."/>
            <person name="Shi R."/>
            <person name="Sims S."/>
            <person name="Singer S.R."/>
            <person name="Sinharoy S."/>
            <person name="Sterck L."/>
            <person name="Viollet A."/>
            <person name="Wang B.B."/>
            <person name="Wang K."/>
            <person name="Wang M."/>
            <person name="Wang X."/>
            <person name="Warfsmann J."/>
            <person name="Weissenbach J."/>
            <person name="White D.D."/>
            <person name="White J.D."/>
            <person name="Wiley G.B."/>
            <person name="Wincker P."/>
            <person name="Xing Y."/>
            <person name="Yang L."/>
            <person name="Yao Z."/>
            <person name="Ying F."/>
            <person name="Zhai J."/>
            <person name="Zhou L."/>
            <person name="Zuber A."/>
            <person name="Denarie J."/>
            <person name="Dixon R.A."/>
            <person name="May G.D."/>
            <person name="Schwartz D.C."/>
            <person name="Rogers J."/>
            <person name="Quetier F."/>
            <person name="Town C.D."/>
            <person name="Roe B.A."/>
        </authorList>
    </citation>
    <scope>NUCLEOTIDE SEQUENCE [LARGE SCALE GENOMIC DNA]</scope>
    <source>
        <strain evidence="4">A17</strain>
        <strain evidence="5 6">cv. Jemalong A17</strain>
    </source>
</reference>
<dbReference type="PANTHER" id="PTHR31713">
    <property type="entry name" value="OS02G0177800 PROTEIN"/>
    <property type="match status" value="1"/>
</dbReference>
<accession>A0A072UMD9</accession>
<evidence type="ECO:0000313" key="6">
    <source>
        <dbReference type="Proteomes" id="UP000002051"/>
    </source>
</evidence>
<dbReference type="InterPro" id="IPR046831">
    <property type="entry name" value="Calmodulin_bind_N"/>
</dbReference>
<dbReference type="STRING" id="3880.A0A072UMD9"/>
<dbReference type="PaxDb" id="3880-AES76649"/>
<dbReference type="PANTHER" id="PTHR31713:SF75">
    <property type="entry name" value="CALMODULIN-BINDING-LIKE PROTEIN"/>
    <property type="match status" value="1"/>
</dbReference>
<feature type="compositionally biased region" description="Basic and acidic residues" evidence="1">
    <location>
        <begin position="1"/>
        <end position="23"/>
    </location>
</feature>
<evidence type="ECO:0000259" key="3">
    <source>
        <dbReference type="Pfam" id="PF20451"/>
    </source>
</evidence>
<dbReference type="GO" id="GO:0003700">
    <property type="term" value="F:DNA-binding transcription factor activity"/>
    <property type="evidence" value="ECO:0000318"/>
    <property type="project" value="GO_Central"/>
</dbReference>
<proteinExistence type="predicted"/>
<dbReference type="EnsemblPlants" id="KEH27025">
    <property type="protein sequence ID" value="KEH27025"/>
    <property type="gene ID" value="MTR_6g083320"/>
</dbReference>
<organism evidence="4 6">
    <name type="scientific">Medicago truncatula</name>
    <name type="common">Barrel medic</name>
    <name type="synonym">Medicago tribuloides</name>
    <dbReference type="NCBI Taxonomy" id="3880"/>
    <lineage>
        <taxon>Eukaryota</taxon>
        <taxon>Viridiplantae</taxon>
        <taxon>Streptophyta</taxon>
        <taxon>Embryophyta</taxon>
        <taxon>Tracheophyta</taxon>
        <taxon>Spermatophyta</taxon>
        <taxon>Magnoliopsida</taxon>
        <taxon>eudicotyledons</taxon>
        <taxon>Gunneridae</taxon>
        <taxon>Pentapetalae</taxon>
        <taxon>rosids</taxon>
        <taxon>fabids</taxon>
        <taxon>Fabales</taxon>
        <taxon>Fabaceae</taxon>
        <taxon>Papilionoideae</taxon>
        <taxon>50 kb inversion clade</taxon>
        <taxon>NPAAA clade</taxon>
        <taxon>Hologalegina</taxon>
        <taxon>IRL clade</taxon>
        <taxon>Trifolieae</taxon>
        <taxon>Medicago</taxon>
    </lineage>
</organism>
<dbReference type="GO" id="GO:0080142">
    <property type="term" value="P:regulation of salicylic acid biosynthetic process"/>
    <property type="evidence" value="ECO:0000318"/>
    <property type="project" value="GO_Central"/>
</dbReference>
<name>A0A072UMD9_MEDTR</name>
<dbReference type="EMBL" id="CM001222">
    <property type="protein sequence ID" value="KEH27025.1"/>
    <property type="molecule type" value="Genomic_DNA"/>
</dbReference>
<dbReference type="InterPro" id="IPR012416">
    <property type="entry name" value="CBP60"/>
</dbReference>
<dbReference type="AlphaFoldDB" id="A0A072UMD9"/>
<evidence type="ECO:0000259" key="2">
    <source>
        <dbReference type="Pfam" id="PF07887"/>
    </source>
</evidence>
<keyword evidence="6" id="KW-1185">Reference proteome</keyword>
<dbReference type="HOGENOM" id="CLU_031504_5_0_1"/>
<feature type="region of interest" description="Disordered" evidence="1">
    <location>
        <begin position="1"/>
        <end position="30"/>
    </location>
</feature>
<evidence type="ECO:0000256" key="1">
    <source>
        <dbReference type="SAM" id="MobiDB-lite"/>
    </source>
</evidence>
<reference evidence="5" key="3">
    <citation type="submission" date="2015-04" db="UniProtKB">
        <authorList>
            <consortium name="EnsemblPlants"/>
        </authorList>
    </citation>
    <scope>IDENTIFICATION</scope>
    <source>
        <strain evidence="5">cv. Jemalong A17</strain>
    </source>
</reference>
<dbReference type="GO" id="GO:0043565">
    <property type="term" value="F:sequence-specific DNA binding"/>
    <property type="evidence" value="ECO:0000318"/>
    <property type="project" value="GO_Central"/>
</dbReference>
<gene>
    <name evidence="4" type="ordered locus">MTR_6g083320</name>
</gene>
<dbReference type="GO" id="GO:0005634">
    <property type="term" value="C:nucleus"/>
    <property type="evidence" value="ECO:0000318"/>
    <property type="project" value="GO_Central"/>
</dbReference>
<protein>
    <submittedName>
        <fullName evidence="4">Calmodulin-binding-like protein</fullName>
    </submittedName>
</protein>
<feature type="domain" description="Calmodulin binding protein-like N-terminal" evidence="2">
    <location>
        <begin position="94"/>
        <end position="242"/>
    </location>
</feature>
<evidence type="ECO:0000313" key="5">
    <source>
        <dbReference type="EnsemblPlants" id="KEH27025"/>
    </source>
</evidence>
<dbReference type="Pfam" id="PF07887">
    <property type="entry name" value="Calmodulin_bind"/>
    <property type="match status" value="1"/>
</dbReference>
<dbReference type="Pfam" id="PF20451">
    <property type="entry name" value="Calmod_bind_M"/>
    <property type="match status" value="1"/>
</dbReference>
<dbReference type="InterPro" id="IPR046830">
    <property type="entry name" value="Calmod_bind_M"/>
</dbReference>
<dbReference type="GO" id="GO:0005516">
    <property type="term" value="F:calmodulin binding"/>
    <property type="evidence" value="ECO:0007669"/>
    <property type="project" value="InterPro"/>
</dbReference>
<sequence>MATKRVFDDSNDKDQDNPNDKRMRSSTSRPSFASVIETAVNVQNMRNFLGALEPFLKKVVSEEVDRAIGKCIPSSINRSPSLRIQAPRDQQPTLQLSFSKRLSLPIFTGSRILDDEGKPICISLVDKTNNNQIVQTSLPYPIKLEIVVLDGDFPHDENENWTSEEFNKDIVKERTGKRPLLSGELNLTMRGGIAPIGDIEFTDNSSWIKCRKFRVAVKVSHRSNQSIRIQEGMTEAFVVKDHRGELFKKHHPPMLSDDVWRLEKIGKDGAFHQKMMAKGIKTVQDFLKLAVIDTPKLRESYIDKLVGEAYTKWHELEEIDGVLNDNIALLTQGDQTVEQYPNNHQATIAPTYHQNQYYGDPSIENIASYVPSNNAQMVSGEWLPNANGFPFGFTGSQSDGDMIPSSSGPRDINGFTRQL</sequence>